<feature type="region of interest" description="Disordered" evidence="4">
    <location>
        <begin position="552"/>
        <end position="638"/>
    </location>
</feature>
<dbReference type="PANTHER" id="PTHR14089">
    <property type="entry name" value="PRE-MRNA-SPLICING FACTOR RBM22"/>
    <property type="match status" value="1"/>
</dbReference>
<dbReference type="Gene3D" id="3.30.70.330">
    <property type="match status" value="4"/>
</dbReference>
<dbReference type="InterPro" id="IPR018835">
    <property type="entry name" value="RNA-binding_domain_put"/>
</dbReference>
<dbReference type="InterPro" id="IPR035979">
    <property type="entry name" value="RBD_domain_sf"/>
</dbReference>
<dbReference type="GO" id="GO:0051252">
    <property type="term" value="P:regulation of RNA metabolic process"/>
    <property type="evidence" value="ECO:0007669"/>
    <property type="project" value="UniProtKB-ARBA"/>
</dbReference>
<dbReference type="GO" id="GO:0010494">
    <property type="term" value="C:cytoplasmic stress granule"/>
    <property type="evidence" value="ECO:0007669"/>
    <property type="project" value="TreeGrafter"/>
</dbReference>
<feature type="domain" description="RRM" evidence="5">
    <location>
        <begin position="407"/>
        <end position="478"/>
    </location>
</feature>
<sequence>MSSSPANKISSTSTTSPPMASYDMQYTPLLPSQLVMGSPFQPGTPAMAQYGFAPPPGPQDYSPGGPPPAFLPHHYYGGAGGGADLEHINRSRTVYLGNVPPETTAEELLDHVRSGIVESVKIVPEKTCAFVSFLDHASAAHFHSDAILKKLSIKGNDIKVGWGKSGPVSPTVSVAVAQDGASRNVYLGNLPDGITEEEIRNDVAKFGPIDTIKLVHDKHIGFVHFLSIATAVNVVQQLPYEPQWTNRKVFYGKDRCAYISKTQQQNAAQYLGISPGNEHVLANADREMLSNALAQQSAAAVAVAAAAGGAGNVGNRTVYLGNVHPETTIEEICNVVRGGLLHNIRYIAEKHICFVTFIDPTAAAQFFALANLQGLAIHNRRLKVGWGKHSGPLPNAIALAVTAGASRNVYIGNIDDNWPESKLRKDFSEFGDIEQINFLPEKSCAFVNFTNITNAIKAIEGIKQKDDYKQFKINFGKDRCGNPPRHVHYQHSVRSPSVTSPSDDDNNNTTNGAYAFATTPGSHVLAQYLAQAQHEQYMYAAAVAAARYSPPFSDSLSAGDSTPVDDDSKLTTDEEGADSVKPVEAVDSEVSEDSKDAKDSKDSKDLDKDSGDQRDKKDEDLEGNGDVHVNGIKGLAIE</sequence>
<dbReference type="InterPro" id="IPR000504">
    <property type="entry name" value="RRM_dom"/>
</dbReference>
<dbReference type="Pfam" id="PF00076">
    <property type="entry name" value="RRM_1"/>
    <property type="match status" value="3"/>
</dbReference>
<dbReference type="InterPro" id="IPR039171">
    <property type="entry name" value="Cwc2/Slt11"/>
</dbReference>
<evidence type="ECO:0000256" key="1">
    <source>
        <dbReference type="ARBA" id="ARBA00022737"/>
    </source>
</evidence>
<dbReference type="SMART" id="SM00360">
    <property type="entry name" value="RRM"/>
    <property type="match status" value="4"/>
</dbReference>
<feature type="domain" description="RRM" evidence="5">
    <location>
        <begin position="316"/>
        <end position="389"/>
    </location>
</feature>
<dbReference type="PROSITE" id="PS50102">
    <property type="entry name" value="RRM"/>
    <property type="match status" value="4"/>
</dbReference>
<accession>A0A060TE71</accession>
<dbReference type="PANTHER" id="PTHR14089:SF8">
    <property type="entry name" value="RNA-BINDING PROTEIN MRN1"/>
    <property type="match status" value="1"/>
</dbReference>
<evidence type="ECO:0000259" key="5">
    <source>
        <dbReference type="PROSITE" id="PS50102"/>
    </source>
</evidence>
<proteinExistence type="predicted"/>
<dbReference type="SUPFAM" id="SSF54928">
    <property type="entry name" value="RNA-binding domain, RBD"/>
    <property type="match status" value="2"/>
</dbReference>
<dbReference type="AlphaFoldDB" id="A0A060TE71"/>
<organism evidence="6">
    <name type="scientific">Blastobotrys adeninivorans</name>
    <name type="common">Yeast</name>
    <name type="synonym">Arxula adeninivorans</name>
    <dbReference type="NCBI Taxonomy" id="409370"/>
    <lineage>
        <taxon>Eukaryota</taxon>
        <taxon>Fungi</taxon>
        <taxon>Dikarya</taxon>
        <taxon>Ascomycota</taxon>
        <taxon>Saccharomycotina</taxon>
        <taxon>Dipodascomycetes</taxon>
        <taxon>Dipodascales</taxon>
        <taxon>Trichomonascaceae</taxon>
        <taxon>Blastobotrys</taxon>
    </lineage>
</organism>
<name>A0A060TE71_BLAAD</name>
<protein>
    <submittedName>
        <fullName evidence="6">ARAD1D13178p</fullName>
    </submittedName>
</protein>
<feature type="region of interest" description="Disordered" evidence="4">
    <location>
        <begin position="479"/>
        <end position="514"/>
    </location>
</feature>
<dbReference type="EMBL" id="HG937694">
    <property type="protein sequence ID" value="CDP37511.1"/>
    <property type="molecule type" value="Genomic_DNA"/>
</dbReference>
<feature type="domain" description="RRM" evidence="5">
    <location>
        <begin position="92"/>
        <end position="165"/>
    </location>
</feature>
<keyword evidence="2 3" id="KW-0694">RNA-binding</keyword>
<gene>
    <name evidence="6" type="ORF">GNLVRS02_ARAD1D13178g</name>
</gene>
<dbReference type="Pfam" id="PF10378">
    <property type="entry name" value="RRM"/>
    <property type="match status" value="1"/>
</dbReference>
<dbReference type="CDD" id="cd12522">
    <property type="entry name" value="RRM4_MRN1"/>
    <property type="match status" value="1"/>
</dbReference>
<dbReference type="GO" id="GO:0003729">
    <property type="term" value="F:mRNA binding"/>
    <property type="evidence" value="ECO:0007669"/>
    <property type="project" value="TreeGrafter"/>
</dbReference>
<dbReference type="GO" id="GO:0010468">
    <property type="term" value="P:regulation of gene expression"/>
    <property type="evidence" value="ECO:0007669"/>
    <property type="project" value="UniProtKB-ARBA"/>
</dbReference>
<evidence type="ECO:0000256" key="4">
    <source>
        <dbReference type="SAM" id="MobiDB-lite"/>
    </source>
</evidence>
<dbReference type="CDD" id="cd12523">
    <property type="entry name" value="RRM2_MRN1"/>
    <property type="match status" value="1"/>
</dbReference>
<keyword evidence="1" id="KW-0677">Repeat</keyword>
<dbReference type="FunFam" id="3.30.70.330:FF:000064">
    <property type="entry name" value="Differentiation 1 negative regulator"/>
    <property type="match status" value="1"/>
</dbReference>
<evidence type="ECO:0000256" key="3">
    <source>
        <dbReference type="PROSITE-ProRule" id="PRU00176"/>
    </source>
</evidence>
<dbReference type="FunFam" id="3.30.70.330:FF:000047">
    <property type="entry name" value="Differentiation 1 negative regulator"/>
    <property type="match status" value="1"/>
</dbReference>
<reference evidence="6" key="2">
    <citation type="submission" date="2014-06" db="EMBL/GenBank/DDBJ databases">
        <title>The complete genome of Blastobotrys (Arxula) adeninivorans LS3 - a yeast of biotechnological interest.</title>
        <authorList>
            <person name="Kunze G."/>
            <person name="Gaillardin C."/>
            <person name="Czernicka M."/>
            <person name="Durrens P."/>
            <person name="Martin T."/>
            <person name="Boer E."/>
            <person name="Gabaldon T."/>
            <person name="Cruz J."/>
            <person name="Talla E."/>
            <person name="Marck C."/>
            <person name="Goffeau A."/>
            <person name="Barbe V."/>
            <person name="Baret P."/>
            <person name="Baronian K."/>
            <person name="Beier S."/>
            <person name="Bleykasten C."/>
            <person name="Bode R."/>
            <person name="Casaregola S."/>
            <person name="Despons L."/>
            <person name="Fairhead C."/>
            <person name="Giersberg M."/>
            <person name="Gierski P."/>
            <person name="Hahnel U."/>
            <person name="Hartmann A."/>
            <person name="Jankowska D."/>
            <person name="Jubin C."/>
            <person name="Jung P."/>
            <person name="Lafontaine I."/>
            <person name="Leh-Louis V."/>
            <person name="Lemaire M."/>
            <person name="Marcet-Houben M."/>
            <person name="Mascher M."/>
            <person name="Morel G."/>
            <person name="Richard G.-F."/>
            <person name="Riechen J."/>
            <person name="Sacerdot C."/>
            <person name="Sarkar A."/>
            <person name="Savel G."/>
            <person name="Schacherer J."/>
            <person name="Sherman D."/>
            <person name="Straub M.-L."/>
            <person name="Stein N."/>
            <person name="Thierry A."/>
            <person name="Trautwein-Schult A."/>
            <person name="Westhof E."/>
            <person name="Worch S."/>
            <person name="Dujon B."/>
            <person name="Souciet J.-L."/>
            <person name="Wincker P."/>
            <person name="Scholz U."/>
            <person name="Neuveglise N."/>
        </authorList>
    </citation>
    <scope>NUCLEOTIDE SEQUENCE</scope>
    <source>
        <strain evidence="6">LS3</strain>
    </source>
</reference>
<reference evidence="6" key="1">
    <citation type="submission" date="2014-02" db="EMBL/GenBank/DDBJ databases">
        <authorList>
            <person name="Genoscope - CEA"/>
        </authorList>
    </citation>
    <scope>NUCLEOTIDE SEQUENCE</scope>
    <source>
        <strain evidence="6">LS3</strain>
    </source>
</reference>
<dbReference type="InterPro" id="IPR012677">
    <property type="entry name" value="Nucleotide-bd_a/b_plait_sf"/>
</dbReference>
<evidence type="ECO:0000256" key="2">
    <source>
        <dbReference type="ARBA" id="ARBA00022884"/>
    </source>
</evidence>
<evidence type="ECO:0000313" key="6">
    <source>
        <dbReference type="EMBL" id="CDP37511.1"/>
    </source>
</evidence>
<dbReference type="CDD" id="cd12521">
    <property type="entry name" value="RRM3_MRN1"/>
    <property type="match status" value="1"/>
</dbReference>
<dbReference type="PhylomeDB" id="A0A060TE71"/>
<feature type="region of interest" description="Disordered" evidence="4">
    <location>
        <begin position="1"/>
        <end position="24"/>
    </location>
</feature>
<feature type="compositionally biased region" description="Low complexity" evidence="4">
    <location>
        <begin position="495"/>
        <end position="511"/>
    </location>
</feature>
<feature type="domain" description="RRM" evidence="5">
    <location>
        <begin position="183"/>
        <end position="264"/>
    </location>
</feature>
<feature type="compositionally biased region" description="Basic and acidic residues" evidence="4">
    <location>
        <begin position="592"/>
        <end position="619"/>
    </location>
</feature>
<dbReference type="GO" id="GO:0000398">
    <property type="term" value="P:mRNA splicing, via spliceosome"/>
    <property type="evidence" value="ECO:0007669"/>
    <property type="project" value="TreeGrafter"/>
</dbReference>
<dbReference type="FunFam" id="3.30.70.330:FF:000120">
    <property type="entry name" value="Negative regulator of differentiation 1"/>
    <property type="match status" value="1"/>
</dbReference>